<dbReference type="RefSeq" id="WP_167931564.1">
    <property type="nucleotide sequence ID" value="NZ_JAAVJB010000006.1"/>
</dbReference>
<dbReference type="InterPro" id="IPR043917">
    <property type="entry name" value="DUF5753"/>
</dbReference>
<dbReference type="InterPro" id="IPR001387">
    <property type="entry name" value="Cro/C1-type_HTH"/>
</dbReference>
<evidence type="ECO:0000313" key="2">
    <source>
        <dbReference type="EMBL" id="NJP65043.1"/>
    </source>
</evidence>
<dbReference type="SMART" id="SM00530">
    <property type="entry name" value="HTH_XRE"/>
    <property type="match status" value="1"/>
</dbReference>
<protein>
    <submittedName>
        <fullName evidence="2">Helix-turn-helix transcriptional regulator</fullName>
    </submittedName>
</protein>
<dbReference type="Gene3D" id="1.10.260.40">
    <property type="entry name" value="lambda repressor-like DNA-binding domains"/>
    <property type="match status" value="1"/>
</dbReference>
<keyword evidence="3" id="KW-1185">Reference proteome</keyword>
<reference evidence="2 3" key="1">
    <citation type="submission" date="2020-03" db="EMBL/GenBank/DDBJ databases">
        <title>Draft genome of Streptomyces sp. ventii, isolated from the Axial Seamount in the Pacific Ocean, and resequencing of the two type strains Streptomyces lonarensis strain NCL 716 and Streptomyces bohaiensis strain 11A07.</title>
        <authorList>
            <person name="Loughran R.M."/>
            <person name="Pfannmuller K.M."/>
            <person name="Wasson B.J."/>
            <person name="Deadmond M.C."/>
            <person name="Paddock B.E."/>
            <person name="Koyack M.J."/>
            <person name="Gallegos D.A."/>
            <person name="Mitchell E.A."/>
            <person name="Ushijima B."/>
            <person name="Saw J.H."/>
            <person name="Mcphail K.L."/>
            <person name="Videau P."/>
        </authorList>
    </citation>
    <scope>NUCLEOTIDE SEQUENCE [LARGE SCALE GENOMIC DNA]</scope>
    <source>
        <strain evidence="3">5675061</strain>
    </source>
</reference>
<gene>
    <name evidence="2" type="ORF">HCJ92_01775</name>
</gene>
<dbReference type="InterPro" id="IPR010982">
    <property type="entry name" value="Lambda_DNA-bd_dom_sf"/>
</dbReference>
<dbReference type="SUPFAM" id="SSF47413">
    <property type="entry name" value="lambda repressor-like DNA-binding domains"/>
    <property type="match status" value="1"/>
</dbReference>
<dbReference type="CDD" id="cd00093">
    <property type="entry name" value="HTH_XRE"/>
    <property type="match status" value="1"/>
</dbReference>
<feature type="domain" description="HTH cro/C1-type" evidence="1">
    <location>
        <begin position="20"/>
        <end position="73"/>
    </location>
</feature>
<accession>A0ABX1AKA8</accession>
<name>A0ABX1AKA8_9ACTN</name>
<dbReference type="EMBL" id="JAAVJB010000006">
    <property type="protein sequence ID" value="NJP65043.1"/>
    <property type="molecule type" value="Genomic_DNA"/>
</dbReference>
<organism evidence="2 3">
    <name type="scientific">Streptomyces spiramenti</name>
    <dbReference type="NCBI Taxonomy" id="2720606"/>
    <lineage>
        <taxon>Bacteria</taxon>
        <taxon>Bacillati</taxon>
        <taxon>Actinomycetota</taxon>
        <taxon>Actinomycetes</taxon>
        <taxon>Kitasatosporales</taxon>
        <taxon>Streptomycetaceae</taxon>
        <taxon>Streptomyces</taxon>
    </lineage>
</organism>
<dbReference type="PROSITE" id="PS50943">
    <property type="entry name" value="HTH_CROC1"/>
    <property type="match status" value="1"/>
</dbReference>
<dbReference type="Proteomes" id="UP000746503">
    <property type="component" value="Unassembled WGS sequence"/>
</dbReference>
<evidence type="ECO:0000259" key="1">
    <source>
        <dbReference type="PROSITE" id="PS50943"/>
    </source>
</evidence>
<proteinExistence type="predicted"/>
<evidence type="ECO:0000313" key="3">
    <source>
        <dbReference type="Proteomes" id="UP000746503"/>
    </source>
</evidence>
<dbReference type="Pfam" id="PF19054">
    <property type="entry name" value="DUF5753"/>
    <property type="match status" value="1"/>
</dbReference>
<comment type="caution">
    <text evidence="2">The sequence shown here is derived from an EMBL/GenBank/DDBJ whole genome shotgun (WGS) entry which is preliminary data.</text>
</comment>
<dbReference type="Pfam" id="PF13560">
    <property type="entry name" value="HTH_31"/>
    <property type="match status" value="1"/>
</dbReference>
<sequence length="277" mass="30996">MNLKDLEPQSSPKAAFGHRIRQLRDERGWTQEDLAVRIGCSGTHISAVETGRRSPTARFAASADRAFGTGDRLERQSRATRHSALLEGFPEYVSHERHAAEIRVYEVGVVPGILQTERYATALTMRAVERGAITKEQGEERLMLVDERQRMLVREPPPLVFVVLDESSLRRPVGSAATMDDQLARLLDFGSLPNSILQVAPFSMGDRRPLSLPLYILTLQNRSLMSYAESAQRGQLERDSASVVPLLTAYHQLQADALSQPESLAMISQLRKDYRDT</sequence>